<dbReference type="Proteomes" id="UP000092462">
    <property type="component" value="Unassembled WGS sequence"/>
</dbReference>
<dbReference type="GO" id="GO:0034274">
    <property type="term" value="C:Atg12-Atg5-Atg16 complex"/>
    <property type="evidence" value="ECO:0007669"/>
    <property type="project" value="TreeGrafter"/>
</dbReference>
<dbReference type="GO" id="GO:0000422">
    <property type="term" value="P:autophagy of mitochondrion"/>
    <property type="evidence" value="ECO:0007669"/>
    <property type="project" value="TreeGrafter"/>
</dbReference>
<dbReference type="GO" id="GO:0034045">
    <property type="term" value="C:phagophore assembly site membrane"/>
    <property type="evidence" value="ECO:0007669"/>
    <property type="project" value="UniProtKB-SubCell"/>
</dbReference>
<dbReference type="EMBL" id="AJVK01059193">
    <property type="status" value="NOT_ANNOTATED_CDS"/>
    <property type="molecule type" value="Genomic_DNA"/>
</dbReference>
<keyword evidence="6" id="KW-0472">Membrane</keyword>
<evidence type="ECO:0000256" key="5">
    <source>
        <dbReference type="ARBA" id="ARBA00023006"/>
    </source>
</evidence>
<keyword evidence="9" id="KW-1185">Reference proteome</keyword>
<keyword evidence="3" id="KW-1017">Isopeptide bond</keyword>
<comment type="subcellular location">
    <subcellularLocation>
        <location evidence="1">Preautophagosomal structure membrane</location>
        <topology evidence="1">Peripheral membrane protein</topology>
    </subcellularLocation>
</comment>
<keyword evidence="5" id="KW-0072">Autophagy</keyword>
<evidence type="ECO:0000256" key="6">
    <source>
        <dbReference type="ARBA" id="ARBA00023136"/>
    </source>
</evidence>
<dbReference type="PANTHER" id="PTHR13040:SF2">
    <property type="entry name" value="AUTOPHAGY PROTEIN 5"/>
    <property type="match status" value="1"/>
</dbReference>
<evidence type="ECO:0000313" key="9">
    <source>
        <dbReference type="Proteomes" id="UP000092462"/>
    </source>
</evidence>
<dbReference type="Gene3D" id="1.10.246.190">
    <property type="entry name" value="Autophagy protein Apg5, helix rich domain"/>
    <property type="match status" value="1"/>
</dbReference>
<dbReference type="InterPro" id="IPR042526">
    <property type="entry name" value="Atg5_HR"/>
</dbReference>
<feature type="domain" description="Autophagy protein ATG5 alpha-helical bundle region" evidence="7">
    <location>
        <begin position="49"/>
        <end position="104"/>
    </location>
</feature>
<evidence type="ECO:0000256" key="1">
    <source>
        <dbReference type="ARBA" id="ARBA00004623"/>
    </source>
</evidence>
<evidence type="ECO:0000259" key="7">
    <source>
        <dbReference type="Pfam" id="PF20637"/>
    </source>
</evidence>
<dbReference type="GO" id="GO:0007033">
    <property type="term" value="P:vacuole organization"/>
    <property type="evidence" value="ECO:0007669"/>
    <property type="project" value="UniProtKB-ARBA"/>
</dbReference>
<dbReference type="GO" id="GO:0006995">
    <property type="term" value="P:cellular response to nitrogen starvation"/>
    <property type="evidence" value="ECO:0007669"/>
    <property type="project" value="TreeGrafter"/>
</dbReference>
<comment type="similarity">
    <text evidence="2">Belongs to the ATG5 family.</text>
</comment>
<dbReference type="AlphaFoldDB" id="A0A1B0DG14"/>
<dbReference type="VEuPathDB" id="VectorBase:PPAPM1_006401"/>
<organism evidence="8 9">
    <name type="scientific">Phlebotomus papatasi</name>
    <name type="common">Sandfly</name>
    <dbReference type="NCBI Taxonomy" id="29031"/>
    <lineage>
        <taxon>Eukaryota</taxon>
        <taxon>Metazoa</taxon>
        <taxon>Ecdysozoa</taxon>
        <taxon>Arthropoda</taxon>
        <taxon>Hexapoda</taxon>
        <taxon>Insecta</taxon>
        <taxon>Pterygota</taxon>
        <taxon>Neoptera</taxon>
        <taxon>Endopterygota</taxon>
        <taxon>Diptera</taxon>
        <taxon>Nematocera</taxon>
        <taxon>Psychodoidea</taxon>
        <taxon>Psychodidae</taxon>
        <taxon>Phlebotomus</taxon>
        <taxon>Phlebotomus</taxon>
    </lineage>
</organism>
<evidence type="ECO:0000256" key="3">
    <source>
        <dbReference type="ARBA" id="ARBA00022499"/>
    </source>
</evidence>
<dbReference type="GO" id="GO:0034727">
    <property type="term" value="P:piecemeal microautophagy of the nucleus"/>
    <property type="evidence" value="ECO:0007669"/>
    <property type="project" value="TreeGrafter"/>
</dbReference>
<dbReference type="InterPro" id="IPR048940">
    <property type="entry name" value="ATG5_HBR"/>
</dbReference>
<dbReference type="InterPro" id="IPR007239">
    <property type="entry name" value="Atg5"/>
</dbReference>
<dbReference type="PANTHER" id="PTHR13040">
    <property type="entry name" value="AUTOPHAGY PROTEIN 5"/>
    <property type="match status" value="1"/>
</dbReference>
<accession>A0A1B0DG14</accession>
<sequence>MVLFLKLRRHRCVLFDLTMGDEEPNLPWSVTIHFGNLPGEFVFKCPTKEVVEAHFMSCLKEADHLKHRGQIVSAMQKKDHTQLWLGLVNDKFDQFWAVNRRLMESHGDQDNFKYIPVRCYNEVP</sequence>
<dbReference type="FunFam" id="1.10.246.190:FF:000001">
    <property type="entry name" value="Autophagy related 5"/>
    <property type="match status" value="1"/>
</dbReference>
<name>A0A1B0DG14_PHLPP</name>
<dbReference type="VEuPathDB" id="VectorBase:PPAI006975"/>
<dbReference type="Pfam" id="PF20637">
    <property type="entry name" value="ATG5_HBR"/>
    <property type="match status" value="1"/>
</dbReference>
<dbReference type="GO" id="GO:0061908">
    <property type="term" value="C:phagophore"/>
    <property type="evidence" value="ECO:0007669"/>
    <property type="project" value="TreeGrafter"/>
</dbReference>
<dbReference type="GO" id="GO:0019776">
    <property type="term" value="F:Atg8-family ligase activity"/>
    <property type="evidence" value="ECO:0007669"/>
    <property type="project" value="TreeGrafter"/>
</dbReference>
<keyword evidence="4" id="KW-0832">Ubl conjugation</keyword>
<protein>
    <submittedName>
        <fullName evidence="8">Autophagy protein 5</fullName>
    </submittedName>
</protein>
<reference evidence="8" key="1">
    <citation type="submission" date="2022-08" db="UniProtKB">
        <authorList>
            <consortium name="EnsemblMetazoa"/>
        </authorList>
    </citation>
    <scope>IDENTIFICATION</scope>
    <source>
        <strain evidence="8">Israel</strain>
    </source>
</reference>
<evidence type="ECO:0000313" key="8">
    <source>
        <dbReference type="EnsemblMetazoa" id="PPAI006975-PA"/>
    </source>
</evidence>
<dbReference type="GO" id="GO:0005776">
    <property type="term" value="C:autophagosome"/>
    <property type="evidence" value="ECO:0007669"/>
    <property type="project" value="TreeGrafter"/>
</dbReference>
<evidence type="ECO:0000256" key="2">
    <source>
        <dbReference type="ARBA" id="ARBA00006910"/>
    </source>
</evidence>
<proteinExistence type="inferred from homology"/>
<evidence type="ECO:0000256" key="4">
    <source>
        <dbReference type="ARBA" id="ARBA00022843"/>
    </source>
</evidence>
<dbReference type="GO" id="GO:0044233">
    <property type="term" value="C:mitochondria-associated endoplasmic reticulum membrane contact site"/>
    <property type="evidence" value="ECO:0007669"/>
    <property type="project" value="TreeGrafter"/>
</dbReference>
<dbReference type="EnsemblMetazoa" id="PPAI006975-RA">
    <property type="protein sequence ID" value="PPAI006975-PA"/>
    <property type="gene ID" value="PPAI006975"/>
</dbReference>